<organism evidence="2 3">
    <name type="scientific">Vitrella brassicaformis (strain CCMP3155)</name>
    <dbReference type="NCBI Taxonomy" id="1169540"/>
    <lineage>
        <taxon>Eukaryota</taxon>
        <taxon>Sar</taxon>
        <taxon>Alveolata</taxon>
        <taxon>Colpodellida</taxon>
        <taxon>Vitrellaceae</taxon>
        <taxon>Vitrella</taxon>
    </lineage>
</organism>
<feature type="compositionally biased region" description="Gly residues" evidence="1">
    <location>
        <begin position="530"/>
        <end position="540"/>
    </location>
</feature>
<accession>A0A0G4EUE7</accession>
<feature type="compositionally biased region" description="Low complexity" evidence="1">
    <location>
        <begin position="352"/>
        <end position="369"/>
    </location>
</feature>
<feature type="compositionally biased region" description="Low complexity" evidence="1">
    <location>
        <begin position="276"/>
        <end position="290"/>
    </location>
</feature>
<feature type="compositionally biased region" description="Polar residues" evidence="1">
    <location>
        <begin position="257"/>
        <end position="266"/>
    </location>
</feature>
<dbReference type="VEuPathDB" id="CryptoDB:Vbra_13435"/>
<protein>
    <submittedName>
        <fullName evidence="2">Uncharacterized protein</fullName>
    </submittedName>
</protein>
<dbReference type="EMBL" id="CDMY01000316">
    <property type="protein sequence ID" value="CEM02048.1"/>
    <property type="molecule type" value="Genomic_DNA"/>
</dbReference>
<evidence type="ECO:0000256" key="1">
    <source>
        <dbReference type="SAM" id="MobiDB-lite"/>
    </source>
</evidence>
<feature type="compositionally biased region" description="Low complexity" evidence="1">
    <location>
        <begin position="335"/>
        <end position="344"/>
    </location>
</feature>
<feature type="region of interest" description="Disordered" evidence="1">
    <location>
        <begin position="257"/>
        <end position="369"/>
    </location>
</feature>
<evidence type="ECO:0000313" key="2">
    <source>
        <dbReference type="EMBL" id="CEM02048.1"/>
    </source>
</evidence>
<sequence>MAFKSSNEQLTQFFVKFAHKNLTPREIAQYEREPSQYRPPLLGGRGVISCNREEWVQINSVLETEAAHGNNNPFTPSRRGAAHPLFSTMTANMFYDVFCENEYRLTSSSFLRKLKLLLQSDNLSSERAELCFHFYGGTKKDGLQKFQLLSRLNLIFHRLRALKISPDPSTTDHLKALLSQRDLDSFKSPEEFRACATRWLPGLLQAFGLFDRIAESLKWLLDPHGTNSSEPSSALSAHHIIPAPIVNMPGYAINVNQKGSFSQPSHLHTPPTHADSLSLSTATPPSTTPILTPPETPPCGRDGFYGRPAFVASSPSPPVTLNLTDSPKHPPPSPSTSRQPTAAARKATPAHSSSASSSGVPLMNPMLPQSLPPLSSVGPAECMSAPVTPSGGGRGGGWWTAGVGGGVGGVGGRPAEGGGQPFGVPPPAAGVGVGVGVVEGSVGREAPEDKIKSLQRMVCILYNELQNIKRKDASSDPSSSHPMDVPPSLSNLSGPPSPPGGEHDATSMMRSVVDMINSAPPGTFRQQLFPGGGGGEGEMGGLQALLSSPHMKQLLETAMAMHGQGQGGDGPTPSDAPHAPSQQQATDPPFDPIGQRGSAHQSSSEPMDYSIHPGGGANEWADGDGDGDGDNGGGPPPVFGPHFPSNQYGDFLADPLHEGEDPQGPRGAGWGDEMSLSPLPMQLGEGAGPPNLWDPPNIGDNWNTQNDF</sequence>
<keyword evidence="3" id="KW-1185">Reference proteome</keyword>
<feature type="region of interest" description="Disordered" evidence="1">
    <location>
        <begin position="562"/>
        <end position="708"/>
    </location>
</feature>
<name>A0A0G4EUE7_VITBC</name>
<feature type="region of interest" description="Disordered" evidence="1">
    <location>
        <begin position="470"/>
        <end position="505"/>
    </location>
</feature>
<dbReference type="Proteomes" id="UP000041254">
    <property type="component" value="Unassembled WGS sequence"/>
</dbReference>
<gene>
    <name evidence="2" type="ORF">Vbra_13435</name>
</gene>
<dbReference type="InParanoid" id="A0A0G4EUE7"/>
<feature type="region of interest" description="Disordered" evidence="1">
    <location>
        <begin position="517"/>
        <end position="542"/>
    </location>
</feature>
<evidence type="ECO:0000313" key="3">
    <source>
        <dbReference type="Proteomes" id="UP000041254"/>
    </source>
</evidence>
<reference evidence="2 3" key="1">
    <citation type="submission" date="2014-11" db="EMBL/GenBank/DDBJ databases">
        <authorList>
            <person name="Zhu J."/>
            <person name="Qi W."/>
            <person name="Song R."/>
        </authorList>
    </citation>
    <scope>NUCLEOTIDE SEQUENCE [LARGE SCALE GENOMIC DNA]</scope>
</reference>
<dbReference type="AlphaFoldDB" id="A0A0G4EUE7"/>
<proteinExistence type="predicted"/>